<dbReference type="GO" id="GO:0006313">
    <property type="term" value="P:DNA transposition"/>
    <property type="evidence" value="ECO:0007669"/>
    <property type="project" value="InterPro"/>
</dbReference>
<dbReference type="Pfam" id="PF01527">
    <property type="entry name" value="HTH_Tnp_1"/>
    <property type="match status" value="1"/>
</dbReference>
<dbReference type="GO" id="GO:0043565">
    <property type="term" value="F:sequence-specific DNA binding"/>
    <property type="evidence" value="ECO:0007669"/>
    <property type="project" value="InterPro"/>
</dbReference>
<dbReference type="EMBL" id="CACVAR010000263">
    <property type="protein sequence ID" value="CAA6816224.1"/>
    <property type="molecule type" value="Genomic_DNA"/>
</dbReference>
<reference evidence="1" key="1">
    <citation type="submission" date="2020-01" db="EMBL/GenBank/DDBJ databases">
        <authorList>
            <person name="Meier V. D."/>
            <person name="Meier V D."/>
        </authorList>
    </citation>
    <scope>NUCLEOTIDE SEQUENCE</scope>
    <source>
        <strain evidence="1">HLG_WM_MAG_03</strain>
    </source>
</reference>
<sequence length="68" mass="7975">MSKKRKVYSAEFKAKLVLEVLEGIDTVNQIASKYEVQPLNLRNWKKQFLENMSLAFERETCPWGIKAQ</sequence>
<organism evidence="1">
    <name type="scientific">uncultured Sulfurovum sp</name>
    <dbReference type="NCBI Taxonomy" id="269237"/>
    <lineage>
        <taxon>Bacteria</taxon>
        <taxon>Pseudomonadati</taxon>
        <taxon>Campylobacterota</taxon>
        <taxon>Epsilonproteobacteria</taxon>
        <taxon>Campylobacterales</taxon>
        <taxon>Sulfurovaceae</taxon>
        <taxon>Sulfurovum</taxon>
        <taxon>environmental samples</taxon>
    </lineage>
</organism>
<evidence type="ECO:0000313" key="1">
    <source>
        <dbReference type="EMBL" id="CAA6816224.1"/>
    </source>
</evidence>
<name>A0A6S6TAA4_9BACT</name>
<accession>A0A6S6TAA4</accession>
<dbReference type="InterPro" id="IPR036388">
    <property type="entry name" value="WH-like_DNA-bd_sf"/>
</dbReference>
<protein>
    <submittedName>
        <fullName evidence="1">Mobile element protein</fullName>
    </submittedName>
</protein>
<dbReference type="Gene3D" id="1.10.10.10">
    <property type="entry name" value="Winged helix-like DNA-binding domain superfamily/Winged helix DNA-binding domain"/>
    <property type="match status" value="1"/>
</dbReference>
<gene>
    <name evidence="1" type="ORF">HELGO_WM19168</name>
</gene>
<dbReference type="InterPro" id="IPR002514">
    <property type="entry name" value="Transposase_8"/>
</dbReference>
<dbReference type="AlphaFoldDB" id="A0A6S6TAA4"/>
<dbReference type="GO" id="GO:0004803">
    <property type="term" value="F:transposase activity"/>
    <property type="evidence" value="ECO:0007669"/>
    <property type="project" value="InterPro"/>
</dbReference>
<dbReference type="InterPro" id="IPR010921">
    <property type="entry name" value="Trp_repressor/repl_initiator"/>
</dbReference>
<proteinExistence type="predicted"/>
<dbReference type="SUPFAM" id="SSF48295">
    <property type="entry name" value="TrpR-like"/>
    <property type="match status" value="1"/>
</dbReference>